<evidence type="ECO:0000256" key="1">
    <source>
        <dbReference type="SAM" id="MobiDB-lite"/>
    </source>
</evidence>
<keyword evidence="3" id="KW-1185">Reference proteome</keyword>
<evidence type="ECO:0000313" key="2">
    <source>
        <dbReference type="EMBL" id="KAK5896908.1"/>
    </source>
</evidence>
<reference evidence="2 3" key="1">
    <citation type="journal article" date="2023" name="Mol. Biol. Evol.">
        <title>Genomics of Secondarily Temperate Adaptation in the Only Non-Antarctic Icefish.</title>
        <authorList>
            <person name="Rivera-Colon A.G."/>
            <person name="Rayamajhi N."/>
            <person name="Minhas B.F."/>
            <person name="Madrigal G."/>
            <person name="Bilyk K.T."/>
            <person name="Yoon V."/>
            <person name="Hune M."/>
            <person name="Gregory S."/>
            <person name="Cheng C.H.C."/>
            <person name="Catchen J.M."/>
        </authorList>
    </citation>
    <scope>NUCLEOTIDE SEQUENCE [LARGE SCALE GENOMIC DNA]</scope>
    <source>
        <strain evidence="2">JC2023a</strain>
    </source>
</reference>
<protein>
    <submittedName>
        <fullName evidence="2">Uncharacterized protein</fullName>
    </submittedName>
</protein>
<comment type="caution">
    <text evidence="2">The sequence shown here is derived from an EMBL/GenBank/DDBJ whole genome shotgun (WGS) entry which is preliminary data.</text>
</comment>
<dbReference type="Proteomes" id="UP001335648">
    <property type="component" value="Unassembled WGS sequence"/>
</dbReference>
<dbReference type="AlphaFoldDB" id="A0AAN8C826"/>
<organism evidence="2 3">
    <name type="scientific">Champsocephalus esox</name>
    <name type="common">pike icefish</name>
    <dbReference type="NCBI Taxonomy" id="159716"/>
    <lineage>
        <taxon>Eukaryota</taxon>
        <taxon>Metazoa</taxon>
        <taxon>Chordata</taxon>
        <taxon>Craniata</taxon>
        <taxon>Vertebrata</taxon>
        <taxon>Euteleostomi</taxon>
        <taxon>Actinopterygii</taxon>
        <taxon>Neopterygii</taxon>
        <taxon>Teleostei</taxon>
        <taxon>Neoteleostei</taxon>
        <taxon>Acanthomorphata</taxon>
        <taxon>Eupercaria</taxon>
        <taxon>Perciformes</taxon>
        <taxon>Notothenioidei</taxon>
        <taxon>Channichthyidae</taxon>
        <taxon>Champsocephalus</taxon>
    </lineage>
</organism>
<proteinExistence type="predicted"/>
<accession>A0AAN8C826</accession>
<sequence>MHGSGPDGTGDQVAVDHWNASGEDVGSWSQLGCPASAGLPRLSGSGKPPMAHIGDSCCQTSGHCSPNRSSLLCVGGWQNVKSAAIDRLGFD</sequence>
<name>A0AAN8C826_9TELE</name>
<gene>
    <name evidence="2" type="ORF">CesoFtcFv8_010021</name>
</gene>
<dbReference type="EMBL" id="JAULUE010002053">
    <property type="protein sequence ID" value="KAK5896908.1"/>
    <property type="molecule type" value="Genomic_DNA"/>
</dbReference>
<evidence type="ECO:0000313" key="3">
    <source>
        <dbReference type="Proteomes" id="UP001335648"/>
    </source>
</evidence>
<feature type="region of interest" description="Disordered" evidence="1">
    <location>
        <begin position="1"/>
        <end position="26"/>
    </location>
</feature>